<dbReference type="InterPro" id="IPR013762">
    <property type="entry name" value="Integrase-like_cat_sf"/>
</dbReference>
<keyword evidence="3" id="KW-1185">Reference proteome</keyword>
<evidence type="ECO:0000256" key="1">
    <source>
        <dbReference type="ARBA" id="ARBA00023172"/>
    </source>
</evidence>
<comment type="caution">
    <text evidence="2">The sequence shown here is derived from an EMBL/GenBank/DDBJ whole genome shotgun (WGS) entry which is preliminary data.</text>
</comment>
<evidence type="ECO:0000313" key="2">
    <source>
        <dbReference type="EMBL" id="MFC4506560.1"/>
    </source>
</evidence>
<dbReference type="Proteomes" id="UP001595839">
    <property type="component" value="Unassembled WGS sequence"/>
</dbReference>
<dbReference type="SUPFAM" id="SSF56349">
    <property type="entry name" value="DNA breaking-rejoining enzymes"/>
    <property type="match status" value="1"/>
</dbReference>
<keyword evidence="1" id="KW-0233">DNA recombination</keyword>
<sequence>MTVNCSSYASTSCCSVVPKKSVSRSWTRQSFAFGHSPSSAALRMDPSAYSFRSLRAGHVTQARRNGASTEEIMRGGRWRKAETMNVYDREFNPAARNSVMRLGL</sequence>
<evidence type="ECO:0000313" key="3">
    <source>
        <dbReference type="Proteomes" id="UP001595839"/>
    </source>
</evidence>
<organism evidence="2 3">
    <name type="scientific">Streptomyces vulcanius</name>
    <dbReference type="NCBI Taxonomy" id="1441876"/>
    <lineage>
        <taxon>Bacteria</taxon>
        <taxon>Bacillati</taxon>
        <taxon>Actinomycetota</taxon>
        <taxon>Actinomycetes</taxon>
        <taxon>Kitasatosporales</taxon>
        <taxon>Streptomycetaceae</taxon>
        <taxon>Streptomyces</taxon>
    </lineage>
</organism>
<proteinExistence type="predicted"/>
<dbReference type="Gene3D" id="1.10.443.10">
    <property type="entry name" value="Intergrase catalytic core"/>
    <property type="match status" value="1"/>
</dbReference>
<accession>A0ABV9B2R5</accession>
<name>A0ABV9B2R5_9ACTN</name>
<dbReference type="EMBL" id="JBHSFK010000045">
    <property type="protein sequence ID" value="MFC4506560.1"/>
    <property type="molecule type" value="Genomic_DNA"/>
</dbReference>
<gene>
    <name evidence="2" type="ORF">ACFPIH_45165</name>
</gene>
<protein>
    <recommendedName>
        <fullName evidence="4">Integrase</fullName>
    </recommendedName>
</protein>
<evidence type="ECO:0008006" key="4">
    <source>
        <dbReference type="Google" id="ProtNLM"/>
    </source>
</evidence>
<dbReference type="InterPro" id="IPR011010">
    <property type="entry name" value="DNA_brk_join_enz"/>
</dbReference>
<reference evidence="3" key="1">
    <citation type="journal article" date="2019" name="Int. J. Syst. Evol. Microbiol.">
        <title>The Global Catalogue of Microorganisms (GCM) 10K type strain sequencing project: providing services to taxonomists for standard genome sequencing and annotation.</title>
        <authorList>
            <consortium name="The Broad Institute Genomics Platform"/>
            <consortium name="The Broad Institute Genome Sequencing Center for Infectious Disease"/>
            <person name="Wu L."/>
            <person name="Ma J."/>
        </authorList>
    </citation>
    <scope>NUCLEOTIDE SEQUENCE [LARGE SCALE GENOMIC DNA]</scope>
    <source>
        <strain evidence="3">CGMCC 4.7177</strain>
    </source>
</reference>
<dbReference type="RefSeq" id="WP_381184593.1">
    <property type="nucleotide sequence ID" value="NZ_JBHSFK010000045.1"/>
</dbReference>